<proteinExistence type="predicted"/>
<evidence type="ECO:0008006" key="3">
    <source>
        <dbReference type="Google" id="ProtNLM"/>
    </source>
</evidence>
<protein>
    <recommendedName>
        <fullName evidence="3">F-box domain-containing protein</fullName>
    </recommendedName>
</protein>
<accession>A0A409XX86</accession>
<dbReference type="STRING" id="231916.A0A409XX86"/>
<dbReference type="OrthoDB" id="2869585at2759"/>
<reference evidence="1 2" key="1">
    <citation type="journal article" date="2018" name="Evol. Lett.">
        <title>Horizontal gene cluster transfer increased hallucinogenic mushroom diversity.</title>
        <authorList>
            <person name="Reynolds H.T."/>
            <person name="Vijayakumar V."/>
            <person name="Gluck-Thaler E."/>
            <person name="Korotkin H.B."/>
            <person name="Matheny P.B."/>
            <person name="Slot J.C."/>
        </authorList>
    </citation>
    <scope>NUCLEOTIDE SEQUENCE [LARGE SCALE GENOMIC DNA]</scope>
    <source>
        <strain evidence="1 2">SRW20</strain>
    </source>
</reference>
<dbReference type="Proteomes" id="UP000284706">
    <property type="component" value="Unassembled WGS sequence"/>
</dbReference>
<evidence type="ECO:0000313" key="2">
    <source>
        <dbReference type="Proteomes" id="UP000284706"/>
    </source>
</evidence>
<comment type="caution">
    <text evidence="1">The sequence shown here is derived from an EMBL/GenBank/DDBJ whole genome shotgun (WGS) entry which is preliminary data.</text>
</comment>
<organism evidence="1 2">
    <name type="scientific">Gymnopilus dilepis</name>
    <dbReference type="NCBI Taxonomy" id="231916"/>
    <lineage>
        <taxon>Eukaryota</taxon>
        <taxon>Fungi</taxon>
        <taxon>Dikarya</taxon>
        <taxon>Basidiomycota</taxon>
        <taxon>Agaricomycotina</taxon>
        <taxon>Agaricomycetes</taxon>
        <taxon>Agaricomycetidae</taxon>
        <taxon>Agaricales</taxon>
        <taxon>Agaricineae</taxon>
        <taxon>Hymenogastraceae</taxon>
        <taxon>Gymnopilus</taxon>
    </lineage>
</organism>
<dbReference type="EMBL" id="NHYE01001428">
    <property type="protein sequence ID" value="PPQ95382.1"/>
    <property type="molecule type" value="Genomic_DNA"/>
</dbReference>
<gene>
    <name evidence="1" type="ORF">CVT26_008227</name>
</gene>
<sequence>MHPQPDQLTELDHGSRLIDMTAPPTETRQICTPSPASSLLPEILAIIFEMTVACYNSRYEVTGNEARLNRFSSAGDREMYWKGRRQAAWNEQLESSQTFRSASQVDNFWRRSALDCKCIWGMILDIDFNSDEWVLELVRRSGTAPLVVRSIYCPGYSPARFQTSPKWAILFDQAHRLRVLQVAYNSDDYMSPLLEVLKKPMPLLEDLHLENNDHIRTEEQPYDALDGPLLGGIISSLKVMVLNRFFMIRHIDFSPFDLVRLEISIDEMLLSFSTANLLDILAEQPNLETLKFQRRLQEEIHTLPYVEFERSSCLACIPWKLILMSAKRKASGAA</sequence>
<keyword evidence="2" id="KW-1185">Reference proteome</keyword>
<name>A0A409XX86_9AGAR</name>
<dbReference type="InParanoid" id="A0A409XX86"/>
<evidence type="ECO:0000313" key="1">
    <source>
        <dbReference type="EMBL" id="PPQ95382.1"/>
    </source>
</evidence>
<dbReference type="AlphaFoldDB" id="A0A409XX86"/>